<keyword evidence="3" id="KW-1185">Reference proteome</keyword>
<accession>A0A8J3T7C8</accession>
<proteinExistence type="predicted"/>
<gene>
    <name evidence="2" type="ORF">Pta02_75880</name>
</gene>
<organism evidence="2 3">
    <name type="scientific">Planobispora takensis</name>
    <dbReference type="NCBI Taxonomy" id="1367882"/>
    <lineage>
        <taxon>Bacteria</taxon>
        <taxon>Bacillati</taxon>
        <taxon>Actinomycetota</taxon>
        <taxon>Actinomycetes</taxon>
        <taxon>Streptosporangiales</taxon>
        <taxon>Streptosporangiaceae</taxon>
        <taxon>Planobispora</taxon>
    </lineage>
</organism>
<sequence>MTGSRTVAEHILDLAPFFGGWSLRRDGQQIGIVMDTAYAKVDLAHRDTWHASGATPFRYTARGRTITAEAYRSLPADALDDPDLLRDLLLGPEHDSSMRGSE</sequence>
<dbReference type="RefSeq" id="WP_203879784.1">
    <property type="nucleotide sequence ID" value="NZ_BOOK01000071.1"/>
</dbReference>
<evidence type="ECO:0000313" key="2">
    <source>
        <dbReference type="EMBL" id="GII05580.1"/>
    </source>
</evidence>
<dbReference type="InterPro" id="IPR007076">
    <property type="entry name" value="TfoX_N"/>
</dbReference>
<name>A0A8J3T7C8_9ACTN</name>
<dbReference type="Gene3D" id="3.30.1460.30">
    <property type="entry name" value="YgaC/TfoX-N like chaperone"/>
    <property type="match status" value="1"/>
</dbReference>
<dbReference type="EMBL" id="BOOK01000071">
    <property type="protein sequence ID" value="GII05580.1"/>
    <property type="molecule type" value="Genomic_DNA"/>
</dbReference>
<evidence type="ECO:0000259" key="1">
    <source>
        <dbReference type="Pfam" id="PF04993"/>
    </source>
</evidence>
<dbReference type="AlphaFoldDB" id="A0A8J3T7C8"/>
<feature type="domain" description="TfoX N-terminal" evidence="1">
    <location>
        <begin position="17"/>
        <end position="88"/>
    </location>
</feature>
<dbReference type="SUPFAM" id="SSF159894">
    <property type="entry name" value="YgaC/TfoX-N like"/>
    <property type="match status" value="1"/>
</dbReference>
<dbReference type="Pfam" id="PF04993">
    <property type="entry name" value="TfoX_N"/>
    <property type="match status" value="1"/>
</dbReference>
<dbReference type="Proteomes" id="UP000634476">
    <property type="component" value="Unassembled WGS sequence"/>
</dbReference>
<reference evidence="2" key="1">
    <citation type="submission" date="2021-01" db="EMBL/GenBank/DDBJ databases">
        <title>Whole genome shotgun sequence of Planobispora takensis NBRC 109077.</title>
        <authorList>
            <person name="Komaki H."/>
            <person name="Tamura T."/>
        </authorList>
    </citation>
    <scope>NUCLEOTIDE SEQUENCE</scope>
    <source>
        <strain evidence="2">NBRC 109077</strain>
    </source>
</reference>
<evidence type="ECO:0000313" key="3">
    <source>
        <dbReference type="Proteomes" id="UP000634476"/>
    </source>
</evidence>
<comment type="caution">
    <text evidence="2">The sequence shown here is derived from an EMBL/GenBank/DDBJ whole genome shotgun (WGS) entry which is preliminary data.</text>
</comment>
<protein>
    <recommendedName>
        <fullName evidence="1">TfoX N-terminal domain-containing protein</fullName>
    </recommendedName>
</protein>